<evidence type="ECO:0000313" key="2">
    <source>
        <dbReference type="EMBL" id="CAB3775214.1"/>
    </source>
</evidence>
<organism evidence="2 3">
    <name type="scientific">Paraburkholderia humisilvae</name>
    <dbReference type="NCBI Taxonomy" id="627669"/>
    <lineage>
        <taxon>Bacteria</taxon>
        <taxon>Pseudomonadati</taxon>
        <taxon>Pseudomonadota</taxon>
        <taxon>Betaproteobacteria</taxon>
        <taxon>Burkholderiales</taxon>
        <taxon>Burkholderiaceae</taxon>
        <taxon>Paraburkholderia</taxon>
    </lineage>
</organism>
<dbReference type="AlphaFoldDB" id="A0A6J5F9R4"/>
<name>A0A6J5F9R4_9BURK</name>
<proteinExistence type="predicted"/>
<gene>
    <name evidence="2" type="ORF">LMG29542_08596</name>
</gene>
<feature type="compositionally biased region" description="Polar residues" evidence="1">
    <location>
        <begin position="35"/>
        <end position="46"/>
    </location>
</feature>
<sequence length="54" mass="5856">MWLDPATTFDEAVHLANNAGKSSDDFHWFKVSPGVNRTGNDSSTFNDPIDDAGS</sequence>
<keyword evidence="3" id="KW-1185">Reference proteome</keyword>
<evidence type="ECO:0000256" key="1">
    <source>
        <dbReference type="SAM" id="MobiDB-lite"/>
    </source>
</evidence>
<feature type="region of interest" description="Disordered" evidence="1">
    <location>
        <begin position="32"/>
        <end position="54"/>
    </location>
</feature>
<evidence type="ECO:0000313" key="3">
    <source>
        <dbReference type="Proteomes" id="UP000494363"/>
    </source>
</evidence>
<dbReference type="EMBL" id="CADIKH010000323">
    <property type="protein sequence ID" value="CAB3775214.1"/>
    <property type="molecule type" value="Genomic_DNA"/>
</dbReference>
<protein>
    <submittedName>
        <fullName evidence="2">Uncharacterized protein</fullName>
    </submittedName>
</protein>
<reference evidence="2 3" key="1">
    <citation type="submission" date="2020-04" db="EMBL/GenBank/DDBJ databases">
        <authorList>
            <person name="De Canck E."/>
        </authorList>
    </citation>
    <scope>NUCLEOTIDE SEQUENCE [LARGE SCALE GENOMIC DNA]</scope>
    <source>
        <strain evidence="2 3">LMG 29542</strain>
    </source>
</reference>
<dbReference type="InterPro" id="IPR036590">
    <property type="entry name" value="SRAP-like"/>
</dbReference>
<dbReference type="RefSeq" id="WP_246356401.1">
    <property type="nucleotide sequence ID" value="NZ_CADIKH010000323.1"/>
</dbReference>
<dbReference type="Proteomes" id="UP000494363">
    <property type="component" value="Unassembled WGS sequence"/>
</dbReference>
<dbReference type="Gene3D" id="3.90.1680.10">
    <property type="entry name" value="SOS response associated peptidase-like"/>
    <property type="match status" value="1"/>
</dbReference>
<accession>A0A6J5F9R4</accession>